<dbReference type="EMBL" id="CP018762">
    <property type="protein sequence ID" value="APZ34197.1"/>
    <property type="molecule type" value="Genomic_DNA"/>
</dbReference>
<keyword evidence="3" id="KW-1185">Reference proteome</keyword>
<evidence type="ECO:0000256" key="1">
    <source>
        <dbReference type="SAM" id="SignalP"/>
    </source>
</evidence>
<dbReference type="AlphaFoldDB" id="A0A1P8U7W4"/>
<evidence type="ECO:0000313" key="3">
    <source>
        <dbReference type="Proteomes" id="UP000187185"/>
    </source>
</evidence>
<dbReference type="RefSeq" id="WP_076690511.1">
    <property type="nucleotide sequence ID" value="NZ_CP018762.1"/>
</dbReference>
<dbReference type="KEGG" id="maur:BOH66_08035"/>
<protein>
    <recommendedName>
        <fullName evidence="4">Nitrate ABC transporter substrate-binding protein</fullName>
    </recommendedName>
</protein>
<dbReference type="OrthoDB" id="5082740at2"/>
<organism evidence="2 3">
    <name type="scientific">Microbacterium aurum</name>
    <dbReference type="NCBI Taxonomy" id="36805"/>
    <lineage>
        <taxon>Bacteria</taxon>
        <taxon>Bacillati</taxon>
        <taxon>Actinomycetota</taxon>
        <taxon>Actinomycetes</taxon>
        <taxon>Micrococcales</taxon>
        <taxon>Microbacteriaceae</taxon>
        <taxon>Microbacterium</taxon>
    </lineage>
</organism>
<evidence type="ECO:0008006" key="4">
    <source>
        <dbReference type="Google" id="ProtNLM"/>
    </source>
</evidence>
<keyword evidence="1" id="KW-0732">Signal</keyword>
<feature type="chain" id="PRO_5039560419" description="Nitrate ABC transporter substrate-binding protein" evidence="1">
    <location>
        <begin position="32"/>
        <end position="196"/>
    </location>
</feature>
<evidence type="ECO:0000313" key="2">
    <source>
        <dbReference type="EMBL" id="APZ34197.1"/>
    </source>
</evidence>
<feature type="signal peptide" evidence="1">
    <location>
        <begin position="1"/>
        <end position="31"/>
    </location>
</feature>
<sequence length="196" mass="20078">MTTSRRLSLTATLGAAVLLPVLLTGCGGGSAQPAPTATGNAVSPTAAATTAAPTPSATATAGAAEASCEDLIGSDILADLKAQNWTYKEDVFAVAGETLEGGITCTWADYSVASGNLLLFGWAPITAEEADAAVSRLESQGWTREEAAEGYYVTEDATQSPTTDEDGYGMTYEFGDGWVTVADTKQGLLLIQRPAS</sequence>
<gene>
    <name evidence="2" type="ORF">BOH66_08035</name>
</gene>
<accession>A0A1P8U7W4</accession>
<dbReference type="Proteomes" id="UP000187185">
    <property type="component" value="Chromosome"/>
</dbReference>
<dbReference type="PROSITE" id="PS51257">
    <property type="entry name" value="PROKAR_LIPOPROTEIN"/>
    <property type="match status" value="1"/>
</dbReference>
<proteinExistence type="predicted"/>
<reference evidence="2 3" key="1">
    <citation type="submission" date="2016-12" db="EMBL/GenBank/DDBJ databases">
        <title>Complete genome sequence of Microbacterium aurum KACC 15219.</title>
        <authorList>
            <person name="Jung Y."/>
            <person name="Shin J.-H."/>
            <person name="Lee Y.-J."/>
            <person name="Yi H."/>
            <person name="Bahn Y.-S."/>
            <person name="Kim J.F."/>
            <person name="Lee D.-W."/>
        </authorList>
    </citation>
    <scope>NUCLEOTIDE SEQUENCE [LARGE SCALE GENOMIC DNA]</scope>
    <source>
        <strain evidence="2 3">KACC 15219</strain>
    </source>
</reference>
<name>A0A1P8U7W4_9MICO</name>